<dbReference type="Proteomes" id="UP000510869">
    <property type="component" value="Chromosome"/>
</dbReference>
<reference evidence="3 4" key="1">
    <citation type="submission" date="2020-07" db="EMBL/GenBank/DDBJ databases">
        <title>Natrinema (YPL30) sp. nov. and Haloterrigena xxxxxx (YPL8) sp. nov., isolated from a salt mine.</title>
        <authorList>
            <person name="Cui H."/>
        </authorList>
    </citation>
    <scope>NUCLEOTIDE SEQUENCE [LARGE SCALE GENOMIC DNA]</scope>
    <source>
        <strain evidence="3 4">YPL13</strain>
    </source>
</reference>
<protein>
    <submittedName>
        <fullName evidence="3">Uncharacterized protein</fullName>
    </submittedName>
</protein>
<keyword evidence="4" id="KW-1185">Reference proteome</keyword>
<dbReference type="AlphaFoldDB" id="A0A7D6CN97"/>
<dbReference type="RefSeq" id="WP_180840916.1">
    <property type="nucleotide sequence ID" value="NZ_CP059154.1"/>
</dbReference>
<dbReference type="GeneID" id="56144915"/>
<dbReference type="KEGG" id="nay:HYG81_16880"/>
<dbReference type="EMBL" id="CP059154">
    <property type="protein sequence ID" value="QLK25732.1"/>
    <property type="molecule type" value="Genomic_DNA"/>
</dbReference>
<gene>
    <name evidence="3" type="ORF">HYG81_16880</name>
</gene>
<evidence type="ECO:0000313" key="4">
    <source>
        <dbReference type="Proteomes" id="UP000510869"/>
    </source>
</evidence>
<sequence length="89" mass="9353">MAVLAFSWTVTIPGTGVTITALGWGVDGIWWAFAVGMIAAFVVAVIWFRLGTWTEGVIDDGATETDSEGGVPRDESATGGESEPDFVDD</sequence>
<accession>A0A7D6CN97</accession>
<feature type="transmembrane region" description="Helical" evidence="2">
    <location>
        <begin position="28"/>
        <end position="48"/>
    </location>
</feature>
<name>A0A7D6CN97_9EURY</name>
<evidence type="ECO:0000256" key="2">
    <source>
        <dbReference type="SAM" id="Phobius"/>
    </source>
</evidence>
<keyword evidence="2" id="KW-1133">Transmembrane helix</keyword>
<proteinExistence type="predicted"/>
<keyword evidence="2" id="KW-0812">Transmembrane</keyword>
<organism evidence="3 4">
    <name type="scientific">Natrinema zhouii</name>
    <dbReference type="NCBI Taxonomy" id="1710539"/>
    <lineage>
        <taxon>Archaea</taxon>
        <taxon>Methanobacteriati</taxon>
        <taxon>Methanobacteriota</taxon>
        <taxon>Stenosarchaea group</taxon>
        <taxon>Halobacteria</taxon>
        <taxon>Halobacteriales</taxon>
        <taxon>Natrialbaceae</taxon>
        <taxon>Natrinema</taxon>
    </lineage>
</organism>
<evidence type="ECO:0000313" key="3">
    <source>
        <dbReference type="EMBL" id="QLK25732.1"/>
    </source>
</evidence>
<feature type="region of interest" description="Disordered" evidence="1">
    <location>
        <begin position="59"/>
        <end position="89"/>
    </location>
</feature>
<keyword evidence="2" id="KW-0472">Membrane</keyword>
<evidence type="ECO:0000256" key="1">
    <source>
        <dbReference type="SAM" id="MobiDB-lite"/>
    </source>
</evidence>